<feature type="region of interest" description="Disordered" evidence="1">
    <location>
        <begin position="700"/>
        <end position="732"/>
    </location>
</feature>
<dbReference type="Gene3D" id="2.60.40.150">
    <property type="entry name" value="C2 domain"/>
    <property type="match status" value="1"/>
</dbReference>
<evidence type="ECO:0000256" key="1">
    <source>
        <dbReference type="SAM" id="MobiDB-lite"/>
    </source>
</evidence>
<gene>
    <name evidence="2" type="ORF">PR048_026895</name>
</gene>
<dbReference type="Proteomes" id="UP001159363">
    <property type="component" value="Chromosome 10"/>
</dbReference>
<reference evidence="2 3" key="1">
    <citation type="submission" date="2023-02" db="EMBL/GenBank/DDBJ databases">
        <title>LHISI_Scaffold_Assembly.</title>
        <authorList>
            <person name="Stuart O.P."/>
            <person name="Cleave R."/>
            <person name="Magrath M.J.L."/>
            <person name="Mikheyev A.S."/>
        </authorList>
    </citation>
    <scope>NUCLEOTIDE SEQUENCE [LARGE SCALE GENOMIC DNA]</scope>
    <source>
        <strain evidence="2">Daus_M_001</strain>
        <tissue evidence="2">Leg muscle</tissue>
    </source>
</reference>
<sequence length="2595" mass="285885">MNRQLVRIETLVPILNRRYESEEEVETRLVYFDRFRGQVPGYLIGELEDYNCRGELHFQRSAVRTLRFRRGSGLQIHVRCQYRRGHAPRMIYSPLGNIPVYNVGLIVLQVGTRSKVSGTTVSDLSAVRSAQAPSSLLAATGVRSVAEQRPTLAAAKRVVQFVRSWHDLQYLVVEWKEEVEELIRMMFAGFLVVVEDTCGGTQRGAWKLALPLWVVAYVVTHESLDPYLERRKALTHPALMHSGSGKVKWTVSSKRSDDVAASSRVEAMVKTESTLLEFVLRLCQLCGATCSASISMVLLQLTCPLIAMGTSVFFLLTWKVRIPACTPLPFPMIDVYKLPRPQAWPNRPGEARTARTSDEIILTSPRARGRHASTTPPKLSWDEHRTHGCSLTENYSRLEDQRKRGTCASVMGPWQLRCGDYPQLVASPSPQTNRPVREFHRRERWEARAVRYKMTKRICWGWPNEQDREGDFEVLENVKCSDPHRWILLHSWASGFATTTGRPQMSCISQTDGLFWRKGRGWLSERTLPTFTYGLEILASSRKGEDGVCVMTELSGFPIHSTRSRGAVHPQLLLVLQYWFTYMAVLTVSQLQGRLRPHDGWHRNCNAPTTRNTFTPGGTAHSGCFVPLTLLVRCDGDLQCCRALWVDAQPVGSWRDSSSTFLISPPTMGTLIEPADQSLLGEAAIAGVCAHGTHAVQLQDGSSMEHSKQERLSATSSQCLQEPQTSTSSHELREAPCPVIDVSSYCQANSQALLYTSLVILHASPISWTGSMDKATERVALEALAPYLFPKSAQLSIKKLTRNIIVDGQPGQAVEPRECRSVGCMTEPEARLNKCVQVALNEGRGTWAAIQPQRVPSLEQSKLVVMSQAVAGPVLRIPTLAESARLPDEMHSEATDADVSLLADKSPGEVSSECVAPFIGNERCPPDNSEQEASNNIARPVSSPFLDKSLGEVSSQKLHNVCHVAEKSQGEVSSCVDGSVDCGGSFASDKCSMADHLETVHELEKYRDVLRVQCRINSTLQNEVLFTVCLSYPRTSCPYTHKHEDEDVDFCVTRRVWRCARMKGHWGYGIFPRKPSDQWHRPARFPHAKIPEQPHWELNPVHLELCLLLPAFLLPSPHLVTLVNQRRLVAMSSIKEVQMHTSPAVSVPSARHLGTDQIEQSSILTPLHSGNDQIDQLSTRTACNAPGTGIGCLPAHRPTSEPTRCKYPRSLPARYGSISVRVILDGLFPAQGNQREDQADFDMLWVPARVDSYLASSCYSARTMRAGSGTTSSAVISQDLFPAPERVATGSSVDNCLPQPTRPASYGVPITMPYVAQVYQQRQEPQNARSYYQSQTSCPVARLPTQFSIQGMLLCPDRTNYASPNPQGCVPACFLPKTLISLGRYLVSLLSFGELEGFICDENLQCACAVNLVTVYFDDPSTKLRYGLGHVALRHGTKSGMGCGGRHTHPGLPAGTRVAPGSTAAAASRISGSGSLVVVVVKLAGLLILVRLNHGLAVPSGTGSPWRIFTMIWCGSPAVSERESIEGLESEASPVFEWLKLIPVGIDCAGQRDSGVTTKVVVSVKGAEDFFGGRWLKVSVVRHEEGSCSRELQHTSWWSELLSITWRDRSCALTYIYGPCGSLQTVGYLRAGVPPLAVKTGFSQGRLEVLFPSYAGCIAPMSLEAVLGWLLSLAWGLHDLGHKGEDGLDCLVCGYLLPRGMLVTLLRQQLAQVGTGHARQLAELRRRLEERRETPGQRPLAPRGLFELHVGHLQLCPTVVSELEHRSLFLSWVFCDKEVGCTLPQPTSTLPVDYHHSTVYQVDVDHSFVNYLRNKLSRHRSCLFETPLHFAAPARQSALVLIFALLGKKWANINEESLRSQTPRDQRACHPVPRGRQDKDPAIMHVTSQAPPPRSWAEQTRARVMLIVFEVAKAQGDPKGGNPLTAAAILSCNTSVVLVATSELDDANHSRGCRQQRVSTSAAPRTSRVVFTASNYHTSTLTFITPTSLQGILEALETGLNNLSNTETTEDKSLFALPSRAKGRLPYEYLLLIHFGHSVILIEPTDLSEEYTAIPSQSTLPSKKPYVHNSDAIRFDPCSTVGRRSAVTDQSRVPLRTTPQEACEVELHSLSEEGSRLEGCGFLQFAELLRFPHNKLHAIVTFLSPDGTSTLGTAHCWFRLVLLSPADLPQLSEILARQLLAETGVVIGSDTGLLVLAGLPVVLDGLQLTRFRGISSPHNSPPCTTYMGEGHTGRDYGVPHEAGDEISPVTPTSKVQCGGWSALANLDVQPLHHVCSYWWWLYRTCAPVTFAYLFHSRVAIYWVIRDLGFTTKMVVSVIGRILLRGLLDEGLEDFWKAEVMEYAAEYTTDVLRLRGGVMVQATFSREMLEVIVSFCVGCIAPASWALLLAMAYTALAAMSLGAPCLGVCKLPLEASHPGFKPRSGLDHGRMALVTPRSVVRKEADWKRAGFMAVIVGDAAERSTAARSPKRATLCSSLLVPCLTLTGIEWCNIIPRLVLPGDNLANVSSSASDDPPLLRADERCWGRVGCQDYHWVCDPNQGQAIAPKQIPPPAPRCSGRDITQTYCLSLIVICLIGVLSSESHLRGSLQLQLSSN</sequence>
<accession>A0ABQ9GMK0</accession>
<proteinExistence type="predicted"/>
<comment type="caution">
    <text evidence="2">The sequence shown here is derived from an EMBL/GenBank/DDBJ whole genome shotgun (WGS) entry which is preliminary data.</text>
</comment>
<organism evidence="2 3">
    <name type="scientific">Dryococelus australis</name>
    <dbReference type="NCBI Taxonomy" id="614101"/>
    <lineage>
        <taxon>Eukaryota</taxon>
        <taxon>Metazoa</taxon>
        <taxon>Ecdysozoa</taxon>
        <taxon>Arthropoda</taxon>
        <taxon>Hexapoda</taxon>
        <taxon>Insecta</taxon>
        <taxon>Pterygota</taxon>
        <taxon>Neoptera</taxon>
        <taxon>Polyneoptera</taxon>
        <taxon>Phasmatodea</taxon>
        <taxon>Verophasmatodea</taxon>
        <taxon>Anareolatae</taxon>
        <taxon>Phasmatidae</taxon>
        <taxon>Eurycanthinae</taxon>
        <taxon>Dryococelus</taxon>
    </lineage>
</organism>
<dbReference type="EMBL" id="JARBHB010000011">
    <property type="protein sequence ID" value="KAJ8873261.1"/>
    <property type="molecule type" value="Genomic_DNA"/>
</dbReference>
<name>A0ABQ9GMK0_9NEOP</name>
<dbReference type="SUPFAM" id="SSF49562">
    <property type="entry name" value="C2 domain (Calcium/lipid-binding domain, CaLB)"/>
    <property type="match status" value="1"/>
</dbReference>
<evidence type="ECO:0000313" key="2">
    <source>
        <dbReference type="EMBL" id="KAJ8873261.1"/>
    </source>
</evidence>
<evidence type="ECO:0000313" key="3">
    <source>
        <dbReference type="Proteomes" id="UP001159363"/>
    </source>
</evidence>
<keyword evidence="3" id="KW-1185">Reference proteome</keyword>
<dbReference type="InterPro" id="IPR035892">
    <property type="entry name" value="C2_domain_sf"/>
</dbReference>
<protein>
    <submittedName>
        <fullName evidence="2">Uncharacterized protein</fullName>
    </submittedName>
</protein>
<feature type="compositionally biased region" description="Polar residues" evidence="1">
    <location>
        <begin position="712"/>
        <end position="729"/>
    </location>
</feature>